<keyword evidence="1" id="KW-0812">Transmembrane</keyword>
<keyword evidence="1" id="KW-1133">Transmembrane helix</keyword>
<accession>A0A917ARK5</accession>
<keyword evidence="3" id="KW-1185">Reference proteome</keyword>
<feature type="transmembrane region" description="Helical" evidence="1">
    <location>
        <begin position="54"/>
        <end position="73"/>
    </location>
</feature>
<reference evidence="2" key="1">
    <citation type="journal article" date="2014" name="Int. J. Syst. Evol. Microbiol.">
        <title>Complete genome sequence of Corynebacterium casei LMG S-19264T (=DSM 44701T), isolated from a smear-ripened cheese.</title>
        <authorList>
            <consortium name="US DOE Joint Genome Institute (JGI-PGF)"/>
            <person name="Walter F."/>
            <person name="Albersmeier A."/>
            <person name="Kalinowski J."/>
            <person name="Ruckert C."/>
        </authorList>
    </citation>
    <scope>NUCLEOTIDE SEQUENCE</scope>
    <source>
        <strain evidence="2">CGMCC 1.12698</strain>
    </source>
</reference>
<feature type="transmembrane region" description="Helical" evidence="1">
    <location>
        <begin position="158"/>
        <end position="176"/>
    </location>
</feature>
<feature type="transmembrane region" description="Helical" evidence="1">
    <location>
        <begin position="21"/>
        <end position="42"/>
    </location>
</feature>
<dbReference type="RefSeq" id="WP_188388051.1">
    <property type="nucleotide sequence ID" value="NZ_BMFK01000001.1"/>
</dbReference>
<dbReference type="EMBL" id="BMFK01000001">
    <property type="protein sequence ID" value="GGE68511.1"/>
    <property type="molecule type" value="Genomic_DNA"/>
</dbReference>
<evidence type="ECO:0000313" key="2">
    <source>
        <dbReference type="EMBL" id="GGE68511.1"/>
    </source>
</evidence>
<comment type="caution">
    <text evidence="2">The sequence shown here is derived from an EMBL/GenBank/DDBJ whole genome shotgun (WGS) entry which is preliminary data.</text>
</comment>
<evidence type="ECO:0000313" key="3">
    <source>
        <dbReference type="Proteomes" id="UP000605259"/>
    </source>
</evidence>
<reference evidence="2" key="2">
    <citation type="submission" date="2020-09" db="EMBL/GenBank/DDBJ databases">
        <authorList>
            <person name="Sun Q."/>
            <person name="Zhou Y."/>
        </authorList>
    </citation>
    <scope>NUCLEOTIDE SEQUENCE</scope>
    <source>
        <strain evidence="2">CGMCC 1.12698</strain>
    </source>
</reference>
<organism evidence="2 3">
    <name type="scientific">Priestia taiwanensis</name>
    <dbReference type="NCBI Taxonomy" id="1347902"/>
    <lineage>
        <taxon>Bacteria</taxon>
        <taxon>Bacillati</taxon>
        <taxon>Bacillota</taxon>
        <taxon>Bacilli</taxon>
        <taxon>Bacillales</taxon>
        <taxon>Bacillaceae</taxon>
        <taxon>Priestia</taxon>
    </lineage>
</organism>
<name>A0A917ARK5_9BACI</name>
<evidence type="ECO:0000256" key="1">
    <source>
        <dbReference type="SAM" id="Phobius"/>
    </source>
</evidence>
<proteinExistence type="predicted"/>
<dbReference type="Proteomes" id="UP000605259">
    <property type="component" value="Unassembled WGS sequence"/>
</dbReference>
<feature type="transmembrane region" description="Helical" evidence="1">
    <location>
        <begin position="109"/>
        <end position="127"/>
    </location>
</feature>
<gene>
    <name evidence="2" type="ORF">GCM10007140_18230</name>
</gene>
<sequence>MKKVKIPTFFHELFGSQQSKSEFVLVIAFTIVSTSVVGLFTLDYWAGLQWYQQLILLLLYLDIAGGVIANLTSGTDQHYHERPRARWIFIAIHVQPLLCTLLLGSSTWISVAVWCYTIVVASIINILRTANFHRTLAGCFVTVSLIGLFFTGNELEEAIFILYMMYMIKVIYSFAVHHNGSVR</sequence>
<protein>
    <submittedName>
        <fullName evidence="2">Uncharacterized protein</fullName>
    </submittedName>
</protein>
<feature type="transmembrane region" description="Helical" evidence="1">
    <location>
        <begin position="85"/>
        <end position="103"/>
    </location>
</feature>
<feature type="transmembrane region" description="Helical" evidence="1">
    <location>
        <begin position="134"/>
        <end position="152"/>
    </location>
</feature>
<dbReference type="AlphaFoldDB" id="A0A917ARK5"/>
<keyword evidence="1" id="KW-0472">Membrane</keyword>